<dbReference type="GO" id="GO:0016757">
    <property type="term" value="F:glycosyltransferase activity"/>
    <property type="evidence" value="ECO:0007669"/>
    <property type="project" value="InterPro"/>
</dbReference>
<comment type="caution">
    <text evidence="3">The sequence shown here is derived from an EMBL/GenBank/DDBJ whole genome shotgun (WGS) entry which is preliminary data.</text>
</comment>
<dbReference type="EMBL" id="SZQA01000022">
    <property type="protein sequence ID" value="TKK86328.1"/>
    <property type="molecule type" value="Genomic_DNA"/>
</dbReference>
<dbReference type="Pfam" id="PF00534">
    <property type="entry name" value="Glycos_transf_1"/>
    <property type="match status" value="1"/>
</dbReference>
<proteinExistence type="predicted"/>
<dbReference type="Proteomes" id="UP000308705">
    <property type="component" value="Unassembled WGS sequence"/>
</dbReference>
<evidence type="ECO:0000313" key="3">
    <source>
        <dbReference type="EMBL" id="TKK86328.1"/>
    </source>
</evidence>
<evidence type="ECO:0000313" key="4">
    <source>
        <dbReference type="Proteomes" id="UP000308705"/>
    </source>
</evidence>
<evidence type="ECO:0000256" key="1">
    <source>
        <dbReference type="ARBA" id="ARBA00022679"/>
    </source>
</evidence>
<dbReference type="CDD" id="cd03820">
    <property type="entry name" value="GT4_AmsD-like"/>
    <property type="match status" value="1"/>
</dbReference>
<evidence type="ECO:0000259" key="2">
    <source>
        <dbReference type="Pfam" id="PF00534"/>
    </source>
</evidence>
<reference evidence="3 4" key="1">
    <citation type="submission" date="2019-04" db="EMBL/GenBank/DDBJ databases">
        <title>Herbidospora sp. NEAU-GS14.nov., a novel actinomycete isolated from soil.</title>
        <authorList>
            <person name="Han L."/>
        </authorList>
    </citation>
    <scope>NUCLEOTIDE SEQUENCE [LARGE SCALE GENOMIC DNA]</scope>
    <source>
        <strain evidence="3 4">NEAU-GS14</strain>
    </source>
</reference>
<dbReference type="Gene3D" id="3.40.50.2000">
    <property type="entry name" value="Glycogen Phosphorylase B"/>
    <property type="match status" value="2"/>
</dbReference>
<dbReference type="AlphaFoldDB" id="A0A4U3MAZ6"/>
<feature type="domain" description="Glycosyl transferase family 1" evidence="2">
    <location>
        <begin position="227"/>
        <end position="380"/>
    </location>
</feature>
<keyword evidence="4" id="KW-1185">Reference proteome</keyword>
<keyword evidence="1 3" id="KW-0808">Transferase</keyword>
<dbReference type="PANTHER" id="PTHR12526:SF627">
    <property type="entry name" value="D-RHAMNOSYLTRANSFERASE WBPZ"/>
    <property type="match status" value="1"/>
</dbReference>
<sequence>MSGALRRTVIRLLEKRDQRRARKAPPPDTREIRILLLHAYGLGGTIRTVFNLAAHLAERHDVEIVSVVRELPDFFFEPPPGVRITYLDDRVNGRKGLLNRFRSRLTPPDEAAAHWYTLKTDLALARYIRKRRGGVLIGTRPALNLLIARFAGPEVITIGQEHANLPSHGEETQKQIARRYGRLTAVATLTETDLRSYEKALKKKRPAHLVRIPNAVPKLNGATAHRTAPVVVAIGRLAHVKGYDLLIRAWAHVHRVHPDWELRIYGSGARHDKLQASIEKKELTGCVRLMGPATDVGAVLAEASINVLSSRREGMPMTILEAMSVGVPVVAYDCPTGPAEIITDGHNGLLVPAGKIHAMADAIGRLIADPDLRTHLAENGLVTAKEYDMSAIGPQWEELLTACSAASPRSGGTASPGS</sequence>
<dbReference type="PANTHER" id="PTHR12526">
    <property type="entry name" value="GLYCOSYLTRANSFERASE"/>
    <property type="match status" value="1"/>
</dbReference>
<dbReference type="SUPFAM" id="SSF53756">
    <property type="entry name" value="UDP-Glycosyltransferase/glycogen phosphorylase"/>
    <property type="match status" value="1"/>
</dbReference>
<name>A0A4U3MAZ6_9ACTN</name>
<protein>
    <submittedName>
        <fullName evidence="3">Glycosyltransferase family 4 protein</fullName>
    </submittedName>
</protein>
<dbReference type="OrthoDB" id="570545at2"/>
<dbReference type="InterPro" id="IPR001296">
    <property type="entry name" value="Glyco_trans_1"/>
</dbReference>
<organism evidence="3 4">
    <name type="scientific">Herbidospora galbida</name>
    <dbReference type="NCBI Taxonomy" id="2575442"/>
    <lineage>
        <taxon>Bacteria</taxon>
        <taxon>Bacillati</taxon>
        <taxon>Actinomycetota</taxon>
        <taxon>Actinomycetes</taxon>
        <taxon>Streptosporangiales</taxon>
        <taxon>Streptosporangiaceae</taxon>
        <taxon>Herbidospora</taxon>
    </lineage>
</organism>
<accession>A0A4U3MAZ6</accession>
<gene>
    <name evidence="3" type="ORF">FDA94_22205</name>
</gene>